<protein>
    <submittedName>
        <fullName evidence="2">(spotted green pufferfish) hypothetical protein</fullName>
    </submittedName>
</protein>
<comment type="caution">
    <text evidence="2">The sequence shown here is derived from an EMBL/GenBank/DDBJ whole genome shotgun (WGS) entry which is preliminary data.</text>
</comment>
<feature type="domain" description="SAM" evidence="1">
    <location>
        <begin position="1"/>
        <end position="64"/>
    </location>
</feature>
<dbReference type="OrthoDB" id="2412973at2759"/>
<gene>
    <name evidence="2" type="ORF">GSTENG00023169001</name>
</gene>
<dbReference type="SMART" id="SM00454">
    <property type="entry name" value="SAM"/>
    <property type="match status" value="1"/>
</dbReference>
<evidence type="ECO:0000259" key="1">
    <source>
        <dbReference type="PROSITE" id="PS50105"/>
    </source>
</evidence>
<name>Q4S6Q6_TETNG</name>
<dbReference type="InterPro" id="IPR001660">
    <property type="entry name" value="SAM"/>
</dbReference>
<dbReference type="InterPro" id="IPR013761">
    <property type="entry name" value="SAM/pointed_sf"/>
</dbReference>
<dbReference type="Pfam" id="PF00536">
    <property type="entry name" value="SAM_1"/>
    <property type="match status" value="1"/>
</dbReference>
<dbReference type="CDD" id="cd09487">
    <property type="entry name" value="SAM_superfamily"/>
    <property type="match status" value="1"/>
</dbReference>
<organism evidence="2">
    <name type="scientific">Tetraodon nigroviridis</name>
    <name type="common">Spotted green pufferfish</name>
    <name type="synonym">Chelonodon nigroviridis</name>
    <dbReference type="NCBI Taxonomy" id="99883"/>
    <lineage>
        <taxon>Eukaryota</taxon>
        <taxon>Metazoa</taxon>
        <taxon>Chordata</taxon>
        <taxon>Craniata</taxon>
        <taxon>Vertebrata</taxon>
        <taxon>Euteleostomi</taxon>
        <taxon>Actinopterygii</taxon>
        <taxon>Neopterygii</taxon>
        <taxon>Teleostei</taxon>
        <taxon>Neoteleostei</taxon>
        <taxon>Acanthomorphata</taxon>
        <taxon>Eupercaria</taxon>
        <taxon>Tetraodontiformes</taxon>
        <taxon>Tetradontoidea</taxon>
        <taxon>Tetraodontidae</taxon>
        <taxon>Tetraodon</taxon>
    </lineage>
</organism>
<evidence type="ECO:0000313" key="2">
    <source>
        <dbReference type="EMBL" id="CAG03676.1"/>
    </source>
</evidence>
<accession>Q4S6Q6</accession>
<sequence>MKHQSISKWLSQLGLPQYCLALEQEYDGVEDLLHISEYDLLELGVHSHLHRLHLLTSLRLLQERERRKAGSDAQSTQYEPGSAWRTTIQLREEKNEQRSSGGEEVTLAGRNENLSVELSIHHTIDTTAKSSVSALSPGSAGTAACPRPLLQPASLSPYTEPCHGVRKGSVTLTGTTPGSPEPVIRRHASINLRLPRWSKTATARVTVTGKQTRAGHLERD</sequence>
<reference evidence="2" key="1">
    <citation type="journal article" date="2004" name="Nature">
        <title>Genome duplication in the teleost fish Tetraodon nigroviridis reveals the early vertebrate proto-karyotype.</title>
        <authorList>
            <person name="Jaillon O."/>
            <person name="Aury J.-M."/>
            <person name="Brunet F."/>
            <person name="Petit J.-L."/>
            <person name="Stange-Thomann N."/>
            <person name="Mauceli E."/>
            <person name="Bouneau L."/>
            <person name="Fischer C."/>
            <person name="Ozouf-Costaz C."/>
            <person name="Bernot A."/>
            <person name="Nicaud S."/>
            <person name="Jaffe D."/>
            <person name="Fisher S."/>
            <person name="Lutfalla G."/>
            <person name="Dossat C."/>
            <person name="Segurens B."/>
            <person name="Dasilva C."/>
            <person name="Salanoubat M."/>
            <person name="Levy M."/>
            <person name="Boudet N."/>
            <person name="Castellano S."/>
            <person name="Anthouard V."/>
            <person name="Jubin C."/>
            <person name="Castelli V."/>
            <person name="Katinka M."/>
            <person name="Vacherie B."/>
            <person name="Biemont C."/>
            <person name="Skalli Z."/>
            <person name="Cattolico L."/>
            <person name="Poulain J."/>
            <person name="De Berardinis V."/>
            <person name="Cruaud C."/>
            <person name="Duprat S."/>
            <person name="Brottier P."/>
            <person name="Coutanceau J.-P."/>
            <person name="Gouzy J."/>
            <person name="Parra G."/>
            <person name="Lardier G."/>
            <person name="Chapple C."/>
            <person name="McKernan K.J."/>
            <person name="McEwan P."/>
            <person name="Bosak S."/>
            <person name="Kellis M."/>
            <person name="Volff J.-N."/>
            <person name="Guigo R."/>
            <person name="Zody M.C."/>
            <person name="Mesirov J."/>
            <person name="Lindblad-Toh K."/>
            <person name="Birren B."/>
            <person name="Nusbaum C."/>
            <person name="Kahn D."/>
            <person name="Robinson-Rechavi M."/>
            <person name="Laudet V."/>
            <person name="Schachter V."/>
            <person name="Quetier F."/>
            <person name="Saurin W."/>
            <person name="Scarpelli C."/>
            <person name="Wincker P."/>
            <person name="Lander E.S."/>
            <person name="Weissenbach J."/>
            <person name="Roest Crollius H."/>
        </authorList>
    </citation>
    <scope>NUCLEOTIDE SEQUENCE [LARGE SCALE GENOMIC DNA]</scope>
</reference>
<reference evidence="2" key="2">
    <citation type="submission" date="2004-02" db="EMBL/GenBank/DDBJ databases">
        <authorList>
            <consortium name="Genoscope"/>
            <consortium name="Whitehead Institute Centre for Genome Research"/>
        </authorList>
    </citation>
    <scope>NUCLEOTIDE SEQUENCE</scope>
</reference>
<dbReference type="AlphaFoldDB" id="Q4S6Q6"/>
<dbReference type="EMBL" id="CAAE01014724">
    <property type="protein sequence ID" value="CAG03676.1"/>
    <property type="molecule type" value="Genomic_DNA"/>
</dbReference>
<dbReference type="PROSITE" id="PS50105">
    <property type="entry name" value="SAM_DOMAIN"/>
    <property type="match status" value="1"/>
</dbReference>
<proteinExistence type="predicted"/>
<dbReference type="SUPFAM" id="SSF47769">
    <property type="entry name" value="SAM/Pointed domain"/>
    <property type="match status" value="1"/>
</dbReference>
<dbReference type="KEGG" id="tng:GSTEN00023169G001"/>
<dbReference type="Gene3D" id="1.10.150.50">
    <property type="entry name" value="Transcription Factor, Ets-1"/>
    <property type="match status" value="1"/>
</dbReference>